<evidence type="ECO:0000256" key="1">
    <source>
        <dbReference type="ARBA" id="ARBA00008791"/>
    </source>
</evidence>
<proteinExistence type="inferred from homology"/>
<evidence type="ECO:0000313" key="4">
    <source>
        <dbReference type="Proteomes" id="UP000669179"/>
    </source>
</evidence>
<accession>A0A939T274</accession>
<reference evidence="3" key="1">
    <citation type="submission" date="2021-03" db="EMBL/GenBank/DDBJ databases">
        <authorList>
            <person name="Kanchanasin P."/>
            <person name="Saeng-In P."/>
            <person name="Phongsopitanun W."/>
            <person name="Yuki M."/>
            <person name="Kudo T."/>
            <person name="Ohkuma M."/>
            <person name="Tanasupawat S."/>
        </authorList>
    </citation>
    <scope>NUCLEOTIDE SEQUENCE</scope>
    <source>
        <strain evidence="3">GKU 128</strain>
    </source>
</reference>
<dbReference type="SUPFAM" id="SSF52402">
    <property type="entry name" value="Adenine nucleotide alpha hydrolases-like"/>
    <property type="match status" value="1"/>
</dbReference>
<dbReference type="RefSeq" id="WP_208253674.1">
    <property type="nucleotide sequence ID" value="NZ_JAGEOJ010000001.1"/>
</dbReference>
<feature type="domain" description="UspA" evidence="2">
    <location>
        <begin position="8"/>
        <end position="132"/>
    </location>
</feature>
<dbReference type="Pfam" id="PF00582">
    <property type="entry name" value="Usp"/>
    <property type="match status" value="1"/>
</dbReference>
<dbReference type="EMBL" id="JAGEOJ010000001">
    <property type="protein sequence ID" value="MBO2446108.1"/>
    <property type="molecule type" value="Genomic_DNA"/>
</dbReference>
<dbReference type="Proteomes" id="UP000669179">
    <property type="component" value="Unassembled WGS sequence"/>
</dbReference>
<comment type="caution">
    <text evidence="3">The sequence shown here is derived from an EMBL/GenBank/DDBJ whole genome shotgun (WGS) entry which is preliminary data.</text>
</comment>
<dbReference type="Gene3D" id="3.40.50.12370">
    <property type="match status" value="1"/>
</dbReference>
<evidence type="ECO:0000259" key="2">
    <source>
        <dbReference type="Pfam" id="PF00582"/>
    </source>
</evidence>
<name>A0A939T274_9ACTN</name>
<dbReference type="InterPro" id="IPR006016">
    <property type="entry name" value="UspA"/>
</dbReference>
<protein>
    <submittedName>
        <fullName evidence="3">Universal stress protein</fullName>
    </submittedName>
</protein>
<organism evidence="3 4">
    <name type="scientific">Actinomadura barringtoniae</name>
    <dbReference type="NCBI Taxonomy" id="1427535"/>
    <lineage>
        <taxon>Bacteria</taxon>
        <taxon>Bacillati</taxon>
        <taxon>Actinomycetota</taxon>
        <taxon>Actinomycetes</taxon>
        <taxon>Streptosporangiales</taxon>
        <taxon>Thermomonosporaceae</taxon>
        <taxon>Actinomadura</taxon>
    </lineage>
</organism>
<dbReference type="AlphaFoldDB" id="A0A939T274"/>
<comment type="similarity">
    <text evidence="1">Belongs to the universal stress protein A family.</text>
</comment>
<dbReference type="CDD" id="cd00293">
    <property type="entry name" value="USP-like"/>
    <property type="match status" value="1"/>
</dbReference>
<gene>
    <name evidence="3" type="ORF">J4573_03335</name>
</gene>
<sequence length="145" mass="15839">MQVMPEARRVVVGVDGSPNSMAALRRASDEAFRRSARLEVVRVLDGTPGRIRTARAWLRLRTLAARKIPRSRHILTRLRIVYGDPAAVLPQAAERAELLVIGARVNSQHGNPFGGHTVPIVLDTSPCEVVICADHAASARARTDH</sequence>
<dbReference type="PRINTS" id="PR01438">
    <property type="entry name" value="UNVRSLSTRESS"/>
</dbReference>
<evidence type="ECO:0000313" key="3">
    <source>
        <dbReference type="EMBL" id="MBO2446108.1"/>
    </source>
</evidence>
<keyword evidence="4" id="KW-1185">Reference proteome</keyword>
<dbReference type="InterPro" id="IPR006015">
    <property type="entry name" value="Universal_stress_UspA"/>
</dbReference>